<organism evidence="1">
    <name type="scientific">human gut metagenome</name>
    <dbReference type="NCBI Taxonomy" id="408170"/>
    <lineage>
        <taxon>unclassified sequences</taxon>
        <taxon>metagenomes</taxon>
        <taxon>organismal metagenomes</taxon>
    </lineage>
</organism>
<dbReference type="AlphaFoldDB" id="W1XUY5"/>
<feature type="non-terminal residue" evidence="1">
    <location>
        <position position="37"/>
    </location>
</feature>
<evidence type="ECO:0000313" key="1">
    <source>
        <dbReference type="EMBL" id="ETJ32684.1"/>
    </source>
</evidence>
<dbReference type="EMBL" id="AZMM01012869">
    <property type="protein sequence ID" value="ETJ32684.1"/>
    <property type="molecule type" value="Genomic_DNA"/>
</dbReference>
<proteinExistence type="predicted"/>
<sequence>MESEPTALASRAVASRRESLWVSYKRLWRTLVSLYRS</sequence>
<comment type="caution">
    <text evidence="1">The sequence shown here is derived from an EMBL/GenBank/DDBJ whole genome shotgun (WGS) entry which is preliminary data.</text>
</comment>
<name>W1XUY5_9ZZZZ</name>
<accession>W1XUY5</accession>
<gene>
    <name evidence="1" type="ORF">Q604_UNBC12869G0002</name>
</gene>
<reference evidence="1" key="1">
    <citation type="submission" date="2013-12" db="EMBL/GenBank/DDBJ databases">
        <title>A Varibaculum cambriense genome reconstructed from a premature infant gut community with otherwise low bacterial novelty that shifts toward anaerobic metabolism during the third week of life.</title>
        <authorList>
            <person name="Brown C.T."/>
            <person name="Sharon I."/>
            <person name="Thomas B.C."/>
            <person name="Castelle C.J."/>
            <person name="Morowitz M.J."/>
            <person name="Banfield J.F."/>
        </authorList>
    </citation>
    <scope>NUCLEOTIDE SEQUENCE</scope>
</reference>
<protein>
    <submittedName>
        <fullName evidence="1">Major facilitator superfamily MFS_1</fullName>
    </submittedName>
</protein>